<dbReference type="AlphaFoldDB" id="A0A7Y9XYJ6"/>
<evidence type="ECO:0000313" key="3">
    <source>
        <dbReference type="Proteomes" id="UP000522081"/>
    </source>
</evidence>
<keyword evidence="1" id="KW-0812">Transmembrane</keyword>
<accession>A0A7Y9XYJ6</accession>
<dbReference type="EMBL" id="JACBZF010000002">
    <property type="protein sequence ID" value="NYH95341.1"/>
    <property type="molecule type" value="Genomic_DNA"/>
</dbReference>
<evidence type="ECO:0008006" key="4">
    <source>
        <dbReference type="Google" id="ProtNLM"/>
    </source>
</evidence>
<comment type="caution">
    <text evidence="2">The sequence shown here is derived from an EMBL/GenBank/DDBJ whole genome shotgun (WGS) entry which is preliminary data.</text>
</comment>
<reference evidence="2 3" key="1">
    <citation type="submission" date="2020-07" db="EMBL/GenBank/DDBJ databases">
        <title>Genomic Encyclopedia of Type Strains, Phase IV (KMG-IV): sequencing the most valuable type-strain genomes for metagenomic binning, comparative biology and taxonomic classification.</title>
        <authorList>
            <person name="Goeker M."/>
        </authorList>
    </citation>
    <scope>NUCLEOTIDE SEQUENCE [LARGE SCALE GENOMIC DNA]</scope>
    <source>
        <strain evidence="2 3">DSM 29043</strain>
    </source>
</reference>
<dbReference type="RefSeq" id="WP_179407199.1">
    <property type="nucleotide sequence ID" value="NZ_BMGF01000002.1"/>
</dbReference>
<name>A0A7Y9XYJ6_9SPHN</name>
<gene>
    <name evidence="2" type="ORF">FHS75_001660</name>
</gene>
<feature type="transmembrane region" description="Helical" evidence="1">
    <location>
        <begin position="200"/>
        <end position="220"/>
    </location>
</feature>
<proteinExistence type="predicted"/>
<protein>
    <recommendedName>
        <fullName evidence="4">PepSY domain-containing protein</fullName>
    </recommendedName>
</protein>
<dbReference type="Pfam" id="PF03929">
    <property type="entry name" value="PepSY_TM"/>
    <property type="match status" value="1"/>
</dbReference>
<keyword evidence="1" id="KW-1133">Transmembrane helix</keyword>
<evidence type="ECO:0000256" key="1">
    <source>
        <dbReference type="SAM" id="Phobius"/>
    </source>
</evidence>
<keyword evidence="3" id="KW-1185">Reference proteome</keyword>
<organism evidence="2 3">
    <name type="scientific">Novosphingobium marinum</name>
    <dbReference type="NCBI Taxonomy" id="1514948"/>
    <lineage>
        <taxon>Bacteria</taxon>
        <taxon>Pseudomonadati</taxon>
        <taxon>Pseudomonadota</taxon>
        <taxon>Alphaproteobacteria</taxon>
        <taxon>Sphingomonadales</taxon>
        <taxon>Sphingomonadaceae</taxon>
        <taxon>Novosphingobium</taxon>
    </lineage>
</organism>
<dbReference type="Proteomes" id="UP000522081">
    <property type="component" value="Unassembled WGS sequence"/>
</dbReference>
<dbReference type="InterPro" id="IPR005625">
    <property type="entry name" value="PepSY-ass_TM"/>
</dbReference>
<sequence length="229" mass="25542">MRNGKAMRSLARWHIWLGWLIGVPLILWTATGLLMTLRPIEEVRGNHLRRDIPAAVIAPGASLRVPVNIPARRIVLMPGPDGPFGVIEAADGRRIRFDPASGETLPGPSSVEIRAVVASRIVGGRDLASLTFHKAASPPFDWRRAEDIWQATLRDGTHVYVDPVSAEISAVRTPFWRVFDFAWGLHIMDLQTREDTHHPILIAFAAVALGGTFIGFILLFRRRRSLRRS</sequence>
<evidence type="ECO:0000313" key="2">
    <source>
        <dbReference type="EMBL" id="NYH95341.1"/>
    </source>
</evidence>
<keyword evidence="1" id="KW-0472">Membrane</keyword>